<name>A0AAD4T6A9_9MAGN</name>
<dbReference type="Proteomes" id="UP001202328">
    <property type="component" value="Unassembled WGS sequence"/>
</dbReference>
<comment type="caution">
    <text evidence="1">The sequence shown here is derived from an EMBL/GenBank/DDBJ whole genome shotgun (WGS) entry which is preliminary data.</text>
</comment>
<gene>
    <name evidence="1" type="ORF">MKW98_004216</name>
</gene>
<reference evidence="1" key="1">
    <citation type="submission" date="2022-04" db="EMBL/GenBank/DDBJ databases">
        <title>A functionally conserved STORR gene fusion in Papaver species that diverged 16.8 million years ago.</title>
        <authorList>
            <person name="Catania T."/>
        </authorList>
    </citation>
    <scope>NUCLEOTIDE SEQUENCE</scope>
    <source>
        <strain evidence="1">S-188037</strain>
    </source>
</reference>
<proteinExistence type="predicted"/>
<protein>
    <submittedName>
        <fullName evidence="1">Uncharacterized protein</fullName>
    </submittedName>
</protein>
<keyword evidence="2" id="KW-1185">Reference proteome</keyword>
<sequence length="71" mass="8202">MMNFRMVTSYRQGLKYKILGAYALSISTPAKPNIKCLRNVPRKIEVKAILAFFTHFKSDWSFIIAYVVSIN</sequence>
<dbReference type="EMBL" id="JAJJMB010004170">
    <property type="protein sequence ID" value="KAI3943711.1"/>
    <property type="molecule type" value="Genomic_DNA"/>
</dbReference>
<organism evidence="1 2">
    <name type="scientific">Papaver atlanticum</name>
    <dbReference type="NCBI Taxonomy" id="357466"/>
    <lineage>
        <taxon>Eukaryota</taxon>
        <taxon>Viridiplantae</taxon>
        <taxon>Streptophyta</taxon>
        <taxon>Embryophyta</taxon>
        <taxon>Tracheophyta</taxon>
        <taxon>Spermatophyta</taxon>
        <taxon>Magnoliopsida</taxon>
        <taxon>Ranunculales</taxon>
        <taxon>Papaveraceae</taxon>
        <taxon>Papaveroideae</taxon>
        <taxon>Papaver</taxon>
    </lineage>
</organism>
<dbReference type="AlphaFoldDB" id="A0AAD4T6A9"/>
<accession>A0AAD4T6A9</accession>
<evidence type="ECO:0000313" key="1">
    <source>
        <dbReference type="EMBL" id="KAI3943711.1"/>
    </source>
</evidence>
<evidence type="ECO:0000313" key="2">
    <source>
        <dbReference type="Proteomes" id="UP001202328"/>
    </source>
</evidence>